<comment type="caution">
    <text evidence="7">The sequence shown here is derived from an EMBL/GenBank/DDBJ whole genome shotgun (WGS) entry which is preliminary data.</text>
</comment>
<feature type="domain" description="JAB" evidence="6">
    <location>
        <begin position="2"/>
        <end position="86"/>
    </location>
</feature>
<dbReference type="InterPro" id="IPR028090">
    <property type="entry name" value="JAB_dom_prok"/>
</dbReference>
<keyword evidence="4" id="KW-0862">Zinc</keyword>
<dbReference type="GO" id="GO:0046872">
    <property type="term" value="F:metal ion binding"/>
    <property type="evidence" value="ECO:0007669"/>
    <property type="project" value="UniProtKB-KW"/>
</dbReference>
<evidence type="ECO:0000256" key="1">
    <source>
        <dbReference type="ARBA" id="ARBA00022670"/>
    </source>
</evidence>
<keyword evidence="2" id="KW-0479">Metal-binding</keyword>
<evidence type="ECO:0000256" key="5">
    <source>
        <dbReference type="ARBA" id="ARBA00023049"/>
    </source>
</evidence>
<evidence type="ECO:0000259" key="6">
    <source>
        <dbReference type="Pfam" id="PF14464"/>
    </source>
</evidence>
<evidence type="ECO:0000256" key="3">
    <source>
        <dbReference type="ARBA" id="ARBA00022801"/>
    </source>
</evidence>
<reference evidence="7" key="1">
    <citation type="journal article" date="2014" name="Front. Microbiol.">
        <title>High frequency of phylogenetically diverse reductive dehalogenase-homologous genes in deep subseafloor sedimentary metagenomes.</title>
        <authorList>
            <person name="Kawai M."/>
            <person name="Futagami T."/>
            <person name="Toyoda A."/>
            <person name="Takaki Y."/>
            <person name="Nishi S."/>
            <person name="Hori S."/>
            <person name="Arai W."/>
            <person name="Tsubouchi T."/>
            <person name="Morono Y."/>
            <person name="Uchiyama I."/>
            <person name="Ito T."/>
            <person name="Fujiyama A."/>
            <person name="Inagaki F."/>
            <person name="Takami H."/>
        </authorList>
    </citation>
    <scope>NUCLEOTIDE SEQUENCE</scope>
    <source>
        <strain evidence="7">Expedition CK06-06</strain>
    </source>
</reference>
<dbReference type="AlphaFoldDB" id="X1NLP0"/>
<dbReference type="GO" id="GO:0008237">
    <property type="term" value="F:metallopeptidase activity"/>
    <property type="evidence" value="ECO:0007669"/>
    <property type="project" value="UniProtKB-KW"/>
</dbReference>
<keyword evidence="5" id="KW-0482">Metalloprotease</keyword>
<evidence type="ECO:0000313" key="7">
    <source>
        <dbReference type="EMBL" id="GAI19599.1"/>
    </source>
</evidence>
<evidence type="ECO:0000256" key="2">
    <source>
        <dbReference type="ARBA" id="ARBA00022723"/>
    </source>
</evidence>
<keyword evidence="3" id="KW-0378">Hydrolase</keyword>
<name>X1NLP0_9ZZZZ</name>
<protein>
    <recommendedName>
        <fullName evidence="6">JAB domain-containing protein</fullName>
    </recommendedName>
</protein>
<dbReference type="Pfam" id="PF14464">
    <property type="entry name" value="Prok-JAB"/>
    <property type="match status" value="1"/>
</dbReference>
<dbReference type="EMBL" id="BARV01021049">
    <property type="protein sequence ID" value="GAI19599.1"/>
    <property type="molecule type" value="Genomic_DNA"/>
</dbReference>
<gene>
    <name evidence="7" type="ORF">S06H3_34966</name>
</gene>
<accession>X1NLP0</accession>
<dbReference type="GO" id="GO:0006508">
    <property type="term" value="P:proteolysis"/>
    <property type="evidence" value="ECO:0007669"/>
    <property type="project" value="UniProtKB-KW"/>
</dbReference>
<proteinExistence type="predicted"/>
<keyword evidence="1" id="KW-0645">Protease</keyword>
<evidence type="ECO:0000256" key="4">
    <source>
        <dbReference type="ARBA" id="ARBA00022833"/>
    </source>
</evidence>
<sequence length="130" mass="15381">MREICYILIGKRIGRFWLGRLVKKTTGTASSVEFDWAWVLRREEEKGDVLGFWHTHEKKEIPSDRDVETMGAWVDCFYKPLLCIIESSFRKQGFSVMHVEVKRTQGILVAWFPFPKIYKFFRFVIATGQK</sequence>
<organism evidence="7">
    <name type="scientific">marine sediment metagenome</name>
    <dbReference type="NCBI Taxonomy" id="412755"/>
    <lineage>
        <taxon>unclassified sequences</taxon>
        <taxon>metagenomes</taxon>
        <taxon>ecological metagenomes</taxon>
    </lineage>
</organism>